<reference evidence="2" key="1">
    <citation type="submission" date="2023-07" db="EMBL/GenBank/DDBJ databases">
        <title>Shewanella mangrovi sp. nov., an acetaldehyde- degrading bacterium isolated from mangrove sediment.</title>
        <authorList>
            <person name="Liu Y."/>
        </authorList>
    </citation>
    <scope>NUCLEOTIDE SEQUENCE [LARGE SCALE GENOMIC DNA]</scope>
    <source>
        <strain evidence="2">C32</strain>
    </source>
</reference>
<sequence length="278" mass="31460">MIKRHLELKKFIPLEALETFEGLLSDDDGLYDNMRRNNGGSVMGLYITESLKGVSYSLIADCPKSTTLRYLKLAREFGVAHFAQHVRHGETFEVSINGQQITLTGRYKGDYTDSNAWWETYFTAILLRDIDAINSLQQVQPKHFAMANIPSDAFDLALVAVLQGLFQQNADMAERLKVALTAEIKGKDRAKWSNHLLVPLLPVIRCIFTPDAEAEFNQVVKEAVKLHKKYWNGDKYDKAGWISLALTALAAIAKARNGWQLDFETDYIPQWLVDGDFS</sequence>
<organism evidence="1 2">
    <name type="scientific">Shewanella electrica</name>
    <dbReference type="NCBI Taxonomy" id="515560"/>
    <lineage>
        <taxon>Bacteria</taxon>
        <taxon>Pseudomonadati</taxon>
        <taxon>Pseudomonadota</taxon>
        <taxon>Gammaproteobacteria</taxon>
        <taxon>Alteromonadales</taxon>
        <taxon>Shewanellaceae</taxon>
        <taxon>Shewanella</taxon>
    </lineage>
</organism>
<dbReference type="Pfam" id="PF15575">
    <property type="entry name" value="Imm49"/>
    <property type="match status" value="1"/>
</dbReference>
<proteinExistence type="predicted"/>
<dbReference type="RefSeq" id="WP_238894244.1">
    <property type="nucleotide sequence ID" value="NZ_JAKOGG010000001.1"/>
</dbReference>
<dbReference type="EMBL" id="JAKOGG010000001">
    <property type="protein sequence ID" value="MCS4554919.1"/>
    <property type="molecule type" value="Genomic_DNA"/>
</dbReference>
<dbReference type="InterPro" id="IPR029074">
    <property type="entry name" value="Imm49"/>
</dbReference>
<evidence type="ECO:0000313" key="2">
    <source>
        <dbReference type="Proteomes" id="UP001201549"/>
    </source>
</evidence>
<accession>A0ABT2FFC1</accession>
<name>A0ABT2FFC1_9GAMM</name>
<comment type="caution">
    <text evidence="1">The sequence shown here is derived from an EMBL/GenBank/DDBJ whole genome shotgun (WGS) entry which is preliminary data.</text>
</comment>
<protein>
    <submittedName>
        <fullName evidence="1">Immunity 49 family protein</fullName>
    </submittedName>
</protein>
<keyword evidence="2" id="KW-1185">Reference proteome</keyword>
<dbReference type="Proteomes" id="UP001201549">
    <property type="component" value="Unassembled WGS sequence"/>
</dbReference>
<evidence type="ECO:0000313" key="1">
    <source>
        <dbReference type="EMBL" id="MCS4554919.1"/>
    </source>
</evidence>
<gene>
    <name evidence="1" type="ORF">L9G74_00525</name>
</gene>